<dbReference type="RefSeq" id="WP_304446808.1">
    <property type="nucleotide sequence ID" value="NZ_JARRAH010000001.1"/>
</dbReference>
<keyword evidence="2" id="KW-0378">Hydrolase</keyword>
<dbReference type="InterPro" id="IPR050738">
    <property type="entry name" value="Sulfatase"/>
</dbReference>
<dbReference type="SUPFAM" id="SSF53649">
    <property type="entry name" value="Alkaline phosphatase-like"/>
    <property type="match status" value="1"/>
</dbReference>
<dbReference type="Gene3D" id="3.40.720.10">
    <property type="entry name" value="Alkaline Phosphatase, subunit A"/>
    <property type="match status" value="1"/>
</dbReference>
<evidence type="ECO:0000259" key="4">
    <source>
        <dbReference type="Pfam" id="PF00884"/>
    </source>
</evidence>
<dbReference type="AlphaFoldDB" id="A0ABD5U6C1"/>
<comment type="similarity">
    <text evidence="1">Belongs to the sulfatase family.</text>
</comment>
<dbReference type="Pfam" id="PF00884">
    <property type="entry name" value="Sulfatase"/>
    <property type="match status" value="1"/>
</dbReference>
<evidence type="ECO:0000256" key="1">
    <source>
        <dbReference type="ARBA" id="ARBA00008779"/>
    </source>
</evidence>
<evidence type="ECO:0000256" key="2">
    <source>
        <dbReference type="ARBA" id="ARBA00022801"/>
    </source>
</evidence>
<proteinExistence type="inferred from homology"/>
<name>A0ABD5U6C1_9EURY</name>
<evidence type="ECO:0000256" key="3">
    <source>
        <dbReference type="SAM" id="MobiDB-lite"/>
    </source>
</evidence>
<protein>
    <submittedName>
        <fullName evidence="5">Sulfatase</fullName>
    </submittedName>
</protein>
<keyword evidence="6" id="KW-1185">Reference proteome</keyword>
<dbReference type="InterPro" id="IPR000917">
    <property type="entry name" value="Sulfatase_N"/>
</dbReference>
<comment type="caution">
    <text evidence="5">The sequence shown here is derived from an EMBL/GenBank/DDBJ whole genome shotgun (WGS) entry which is preliminary data.</text>
</comment>
<evidence type="ECO:0000313" key="6">
    <source>
        <dbReference type="Proteomes" id="UP001596406"/>
    </source>
</evidence>
<evidence type="ECO:0000313" key="5">
    <source>
        <dbReference type="EMBL" id="MFC6835100.1"/>
    </source>
</evidence>
<dbReference type="InterPro" id="IPR017850">
    <property type="entry name" value="Alkaline_phosphatase_core_sf"/>
</dbReference>
<gene>
    <name evidence="5" type="ORF">ACFQHK_01090</name>
</gene>
<sequence>MTGDRPDVVLVVMDTARADSVLGRPDVMPNLHRLAAEGVTYENAFTTAPWTLPSHASLFTGQRTTDHGAHARTRRFDPSVPTLAERLGSAGYHTVAYSNNTWVSEEFGFDAGFDEFRVGWELLPGGADLAAIAKGNDGTRERLRAVLSEVDRDLPRTLVNALYARTLRHSYDSGAWLTNARMKRHLRDSERPFFAFLNYFEPHLEYDPPARYRERFLPAHLSAADLDRVNQNAWAYLTGAVTMTERDFDALEALYRAELNYLDDRIGRLAAFLRERGTLDETLFVVVGDHGENIGDHGMMDHQFCLYDTLLHVPLVVRYPPAFDPGTTTDALVEVRDLLPTLLDACGLDAPTEETVSAHSVRPDATGTVPAREYVVAEYAAPQPSIDVVRERAADGPGGGEATPDALERFDRGLRCLRTTEWKYVEGTDGSEALYHLATDPGETEDVARASPIRGELRATLHRHHGDLSLPAGDAPAEPTASARRRLEDLGYL</sequence>
<feature type="region of interest" description="Disordered" evidence="3">
    <location>
        <begin position="465"/>
        <end position="493"/>
    </location>
</feature>
<feature type="domain" description="Sulfatase N-terminal" evidence="4">
    <location>
        <begin position="6"/>
        <end position="347"/>
    </location>
</feature>
<accession>A0ABD5U6C1</accession>
<dbReference type="PANTHER" id="PTHR42693:SF53">
    <property type="entry name" value="ENDO-4-O-SULFATASE"/>
    <property type="match status" value="1"/>
</dbReference>
<dbReference type="PANTHER" id="PTHR42693">
    <property type="entry name" value="ARYLSULFATASE FAMILY MEMBER"/>
    <property type="match status" value="1"/>
</dbReference>
<organism evidence="5 6">
    <name type="scientific">Halomarina ordinaria</name>
    <dbReference type="NCBI Taxonomy" id="3033939"/>
    <lineage>
        <taxon>Archaea</taxon>
        <taxon>Methanobacteriati</taxon>
        <taxon>Methanobacteriota</taxon>
        <taxon>Stenosarchaea group</taxon>
        <taxon>Halobacteria</taxon>
        <taxon>Halobacteriales</taxon>
        <taxon>Natronomonadaceae</taxon>
        <taxon>Halomarina</taxon>
    </lineage>
</organism>
<reference evidence="5 6" key="1">
    <citation type="journal article" date="2019" name="Int. J. Syst. Evol. Microbiol.">
        <title>The Global Catalogue of Microorganisms (GCM) 10K type strain sequencing project: providing services to taxonomists for standard genome sequencing and annotation.</title>
        <authorList>
            <consortium name="The Broad Institute Genomics Platform"/>
            <consortium name="The Broad Institute Genome Sequencing Center for Infectious Disease"/>
            <person name="Wu L."/>
            <person name="Ma J."/>
        </authorList>
    </citation>
    <scope>NUCLEOTIDE SEQUENCE [LARGE SCALE GENOMIC DNA]</scope>
    <source>
        <strain evidence="5 6">PSRA2</strain>
    </source>
</reference>
<dbReference type="GO" id="GO:0016787">
    <property type="term" value="F:hydrolase activity"/>
    <property type="evidence" value="ECO:0007669"/>
    <property type="project" value="UniProtKB-KW"/>
</dbReference>
<dbReference type="EMBL" id="JBHSXM010000001">
    <property type="protein sequence ID" value="MFC6835100.1"/>
    <property type="molecule type" value="Genomic_DNA"/>
</dbReference>
<dbReference type="CDD" id="cd16148">
    <property type="entry name" value="sulfatase_like"/>
    <property type="match status" value="1"/>
</dbReference>
<dbReference type="Proteomes" id="UP001596406">
    <property type="component" value="Unassembled WGS sequence"/>
</dbReference>